<sequence>MSASLIRVDCPQSVVFATLRNVSAIVALTSAGCSANMKADHEIKLDGWISINLHKIAPPNVVPSLYELCSAHRIQPTVENRREPFEL</sequence>
<organism evidence="1 2">
    <name type="scientific">Angiostrongylus cantonensis</name>
    <name type="common">Rat lungworm</name>
    <dbReference type="NCBI Taxonomy" id="6313"/>
    <lineage>
        <taxon>Eukaryota</taxon>
        <taxon>Metazoa</taxon>
        <taxon>Ecdysozoa</taxon>
        <taxon>Nematoda</taxon>
        <taxon>Chromadorea</taxon>
        <taxon>Rhabditida</taxon>
        <taxon>Rhabditina</taxon>
        <taxon>Rhabditomorpha</taxon>
        <taxon>Strongyloidea</taxon>
        <taxon>Metastrongylidae</taxon>
        <taxon>Angiostrongylus</taxon>
    </lineage>
</organism>
<accession>A0A0K0D4H9</accession>
<evidence type="ECO:0000313" key="1">
    <source>
        <dbReference type="Proteomes" id="UP000035642"/>
    </source>
</evidence>
<protein>
    <submittedName>
        <fullName evidence="2">ACT domain-containing protein</fullName>
    </submittedName>
</protein>
<evidence type="ECO:0000313" key="2">
    <source>
        <dbReference type="WBParaSite" id="ACAC_0000497401-mRNA-1"/>
    </source>
</evidence>
<dbReference type="WBParaSite" id="ACAC_0000497401-mRNA-1">
    <property type="protein sequence ID" value="ACAC_0000497401-mRNA-1"/>
    <property type="gene ID" value="ACAC_0000497401"/>
</dbReference>
<proteinExistence type="predicted"/>
<dbReference type="PROSITE" id="PS51257">
    <property type="entry name" value="PROKAR_LIPOPROTEIN"/>
    <property type="match status" value="1"/>
</dbReference>
<dbReference type="Proteomes" id="UP000035642">
    <property type="component" value="Unassembled WGS sequence"/>
</dbReference>
<keyword evidence="1" id="KW-1185">Reference proteome</keyword>
<name>A0A0K0D4H9_ANGCA</name>
<reference evidence="1" key="1">
    <citation type="submission" date="2012-09" db="EMBL/GenBank/DDBJ databases">
        <authorList>
            <person name="Martin A.A."/>
        </authorList>
    </citation>
    <scope>NUCLEOTIDE SEQUENCE</scope>
</reference>
<reference evidence="2" key="2">
    <citation type="submission" date="2017-02" db="UniProtKB">
        <authorList>
            <consortium name="WormBaseParasite"/>
        </authorList>
    </citation>
    <scope>IDENTIFICATION</scope>
</reference>
<dbReference type="AlphaFoldDB" id="A0A0K0D4H9"/>